<dbReference type="Proteomes" id="UP000266861">
    <property type="component" value="Unassembled WGS sequence"/>
</dbReference>
<dbReference type="GO" id="GO:0003844">
    <property type="term" value="F:1,4-alpha-glucan branching enzyme activity"/>
    <property type="evidence" value="ECO:0007669"/>
    <property type="project" value="TreeGrafter"/>
</dbReference>
<comment type="pathway">
    <text evidence="1">Glycan biosynthesis; glycogen biosynthesis.</text>
</comment>
<dbReference type="EMBL" id="PQFF01000302">
    <property type="protein sequence ID" value="RHZ63281.1"/>
    <property type="molecule type" value="Genomic_DNA"/>
</dbReference>
<dbReference type="PANTHER" id="PTHR43651:SF3">
    <property type="entry name" value="1,4-ALPHA-GLUCAN-BRANCHING ENZYME"/>
    <property type="match status" value="1"/>
</dbReference>
<dbReference type="GO" id="GO:0005978">
    <property type="term" value="P:glycogen biosynthetic process"/>
    <property type="evidence" value="ECO:0007669"/>
    <property type="project" value="TreeGrafter"/>
</dbReference>
<dbReference type="PANTHER" id="PTHR43651">
    <property type="entry name" value="1,4-ALPHA-GLUCAN-BRANCHING ENZYME"/>
    <property type="match status" value="1"/>
</dbReference>
<organism evidence="2 3">
    <name type="scientific">Diversispora epigaea</name>
    <dbReference type="NCBI Taxonomy" id="1348612"/>
    <lineage>
        <taxon>Eukaryota</taxon>
        <taxon>Fungi</taxon>
        <taxon>Fungi incertae sedis</taxon>
        <taxon>Mucoromycota</taxon>
        <taxon>Glomeromycotina</taxon>
        <taxon>Glomeromycetes</taxon>
        <taxon>Diversisporales</taxon>
        <taxon>Diversisporaceae</taxon>
        <taxon>Diversispora</taxon>
    </lineage>
</organism>
<dbReference type="AlphaFoldDB" id="A0A397HJD8"/>
<comment type="caution">
    <text evidence="2">The sequence shown here is derived from an EMBL/GenBank/DDBJ whole genome shotgun (WGS) entry which is preliminary data.</text>
</comment>
<dbReference type="OrthoDB" id="5387768at2759"/>
<evidence type="ECO:0000256" key="1">
    <source>
        <dbReference type="ARBA" id="ARBA00004964"/>
    </source>
</evidence>
<dbReference type="STRING" id="1348612.A0A397HJD8"/>
<accession>A0A397HJD8</accession>
<proteinExistence type="predicted"/>
<dbReference type="Gene3D" id="3.20.20.80">
    <property type="entry name" value="Glycosidases"/>
    <property type="match status" value="1"/>
</dbReference>
<dbReference type="GO" id="GO:0005737">
    <property type="term" value="C:cytoplasm"/>
    <property type="evidence" value="ECO:0007669"/>
    <property type="project" value="TreeGrafter"/>
</dbReference>
<name>A0A397HJD8_9GLOM</name>
<gene>
    <name evidence="2" type="ORF">Glove_330g117</name>
</gene>
<protein>
    <submittedName>
        <fullName evidence="2">Uncharacterized protein</fullName>
    </submittedName>
</protein>
<evidence type="ECO:0000313" key="2">
    <source>
        <dbReference type="EMBL" id="RHZ63281.1"/>
    </source>
</evidence>
<keyword evidence="3" id="KW-1185">Reference proteome</keyword>
<sequence>MVSEGEGYLNFERSEFEHPEWLDSPREGNNNSHHYVRCRWNVLNDPLLKYKYLNEFDKAILHTAFKIRFPIFIKIDLHYRANLKRAIINVNAEIALRVFSIDLKLTNH</sequence>
<reference evidence="2 3" key="1">
    <citation type="submission" date="2018-08" db="EMBL/GenBank/DDBJ databases">
        <title>Genome and evolution of the arbuscular mycorrhizal fungus Diversispora epigaea (formerly Glomus versiforme) and its bacterial endosymbionts.</title>
        <authorList>
            <person name="Sun X."/>
            <person name="Fei Z."/>
            <person name="Harrison M."/>
        </authorList>
    </citation>
    <scope>NUCLEOTIDE SEQUENCE [LARGE SCALE GENOMIC DNA]</scope>
    <source>
        <strain evidence="2 3">IT104</strain>
    </source>
</reference>
<evidence type="ECO:0000313" key="3">
    <source>
        <dbReference type="Proteomes" id="UP000266861"/>
    </source>
</evidence>